<dbReference type="EMBL" id="CH473948">
    <property type="protein sequence ID" value="EDM04050.1"/>
    <property type="molecule type" value="Genomic_DNA"/>
</dbReference>
<proteinExistence type="predicted"/>
<accession>A6HDE5</accession>
<protein>
    <submittedName>
        <fullName evidence="1">RCG32703</fullName>
    </submittedName>
</protein>
<name>A6HDE5_RAT</name>
<gene>
    <name evidence="1" type="ORF">rCG_32703</name>
</gene>
<organism evidence="1 2">
    <name type="scientific">Rattus norvegicus</name>
    <name type="common">Rat</name>
    <dbReference type="NCBI Taxonomy" id="10116"/>
    <lineage>
        <taxon>Eukaryota</taxon>
        <taxon>Metazoa</taxon>
        <taxon>Chordata</taxon>
        <taxon>Craniata</taxon>
        <taxon>Vertebrata</taxon>
        <taxon>Euteleostomi</taxon>
        <taxon>Mammalia</taxon>
        <taxon>Eutheria</taxon>
        <taxon>Euarchontoglires</taxon>
        <taxon>Glires</taxon>
        <taxon>Rodentia</taxon>
        <taxon>Myomorpha</taxon>
        <taxon>Muroidea</taxon>
        <taxon>Muridae</taxon>
        <taxon>Murinae</taxon>
        <taxon>Rattus</taxon>
    </lineage>
</organism>
<evidence type="ECO:0000313" key="1">
    <source>
        <dbReference type="EMBL" id="EDM04050.1"/>
    </source>
</evidence>
<sequence length="46" mass="5228">MGHLCLDAPENIMLETEVSISGLKETVKTFVSQRQLAETQQRLRLL</sequence>
<reference evidence="1 2" key="1">
    <citation type="submission" date="2005-07" db="EMBL/GenBank/DDBJ databases">
        <authorList>
            <person name="Mural R.J."/>
            <person name="Li P.W."/>
            <person name="Adams M.D."/>
            <person name="Amanatides P.G."/>
            <person name="Baden-Tillson H."/>
            <person name="Barnstead M."/>
            <person name="Chin S.H."/>
            <person name="Dew I."/>
            <person name="Evans C.A."/>
            <person name="Ferriera S."/>
            <person name="Flanigan M."/>
            <person name="Fosler C."/>
            <person name="Glodek A."/>
            <person name="Gu Z."/>
            <person name="Holt R.A."/>
            <person name="Jennings D."/>
            <person name="Kraft C.L."/>
            <person name="Lu F."/>
            <person name="Nguyen T."/>
            <person name="Nusskern D.R."/>
            <person name="Pfannkoch C.M."/>
            <person name="Sitter C."/>
            <person name="Sutton G.G."/>
            <person name="Venter J.C."/>
            <person name="Wang Z."/>
            <person name="Woodage T."/>
            <person name="Zheng X.H."/>
            <person name="Zhong F."/>
        </authorList>
    </citation>
    <scope>NUCLEOTIDE SEQUENCE [LARGE SCALE GENOMIC DNA]</scope>
    <source>
        <strain>BN</strain>
        <strain evidence="2">Sprague-Dawley</strain>
    </source>
</reference>
<dbReference type="AlphaFoldDB" id="A6HDE5"/>
<dbReference type="Proteomes" id="UP000234681">
    <property type="component" value="Chromosome 10"/>
</dbReference>
<evidence type="ECO:0000313" key="2">
    <source>
        <dbReference type="Proteomes" id="UP000234681"/>
    </source>
</evidence>